<proteinExistence type="predicted"/>
<protein>
    <recommendedName>
        <fullName evidence="2">Glucosidase II beta subunit N-terminal domain-containing protein</fullName>
    </recommendedName>
</protein>
<keyword evidence="1" id="KW-0812">Transmembrane</keyword>
<keyword evidence="1" id="KW-0472">Membrane</keyword>
<sequence>MLRSKGFAYRSSNVDAERSRSVKRPRNSRRRQLGLMAIVGALSFVSLLGIFAVHRPRPLPVPDKVFDAARIATCTDDPALINDDYCDCDDGSDELLTSACSHIHGIKFDCRNNERSIWRSMIRDGICDCSDCFDEHQH</sequence>
<evidence type="ECO:0000256" key="1">
    <source>
        <dbReference type="SAM" id="Phobius"/>
    </source>
</evidence>
<dbReference type="InterPro" id="IPR028146">
    <property type="entry name" value="PRKCSH_N"/>
</dbReference>
<dbReference type="Pfam" id="PF12999">
    <property type="entry name" value="PRKCSH-like"/>
    <property type="match status" value="1"/>
</dbReference>
<keyword evidence="1" id="KW-1133">Transmembrane helix</keyword>
<reference evidence="3" key="1">
    <citation type="submission" date="2015-04" db="EMBL/GenBank/DDBJ databases">
        <title>The genome sequence of the plant pathogenic Rhizarian Plasmodiophora brassicae reveals insights in its biotrophic life cycle and the origin of chitin synthesis.</title>
        <authorList>
            <person name="Schwelm A."/>
            <person name="Fogelqvist J."/>
            <person name="Knaust A."/>
            <person name="Julke S."/>
            <person name="Lilja T."/>
            <person name="Dhandapani V."/>
            <person name="Bonilla-Rosso G."/>
            <person name="Karlsson M."/>
            <person name="Shevchenko A."/>
            <person name="Choi S.R."/>
            <person name="Kim H.G."/>
            <person name="Park J.Y."/>
            <person name="Lim Y.P."/>
            <person name="Ludwig-Muller J."/>
            <person name="Dixelius C."/>
        </authorList>
    </citation>
    <scope>NUCLEOTIDE SEQUENCE</scope>
    <source>
        <tissue evidence="3">Potato root galls</tissue>
    </source>
</reference>
<feature type="transmembrane region" description="Helical" evidence="1">
    <location>
        <begin position="33"/>
        <end position="53"/>
    </location>
</feature>
<dbReference type="AlphaFoldDB" id="A0A0H5R7L8"/>
<dbReference type="PANTHER" id="PTHR12630:SF1">
    <property type="entry name" value="GLUCOSIDASE 2 SUBUNIT BETA"/>
    <property type="match status" value="1"/>
</dbReference>
<dbReference type="GO" id="GO:0006491">
    <property type="term" value="P:N-glycan processing"/>
    <property type="evidence" value="ECO:0007669"/>
    <property type="project" value="TreeGrafter"/>
</dbReference>
<name>A0A0H5R7L8_9EUKA</name>
<dbReference type="EMBL" id="HACM01003832">
    <property type="protein sequence ID" value="CRZ04274.1"/>
    <property type="molecule type" value="Transcribed_RNA"/>
</dbReference>
<organism evidence="3">
    <name type="scientific">Spongospora subterranea</name>
    <dbReference type="NCBI Taxonomy" id="70186"/>
    <lineage>
        <taxon>Eukaryota</taxon>
        <taxon>Sar</taxon>
        <taxon>Rhizaria</taxon>
        <taxon>Endomyxa</taxon>
        <taxon>Phytomyxea</taxon>
        <taxon>Plasmodiophorida</taxon>
        <taxon>Plasmodiophoridae</taxon>
        <taxon>Spongospora</taxon>
    </lineage>
</organism>
<dbReference type="PANTHER" id="PTHR12630">
    <property type="entry name" value="N-LINKED OLIGOSACCHARIDE PROCESSING"/>
    <property type="match status" value="1"/>
</dbReference>
<evidence type="ECO:0000313" key="3">
    <source>
        <dbReference type="EMBL" id="CRZ04274.1"/>
    </source>
</evidence>
<evidence type="ECO:0000259" key="2">
    <source>
        <dbReference type="Pfam" id="PF12999"/>
    </source>
</evidence>
<accession>A0A0H5R7L8</accession>
<feature type="domain" description="Glucosidase II beta subunit N-terminal" evidence="2">
    <location>
        <begin position="81"/>
        <end position="136"/>
    </location>
</feature>
<dbReference type="InterPro" id="IPR039794">
    <property type="entry name" value="Gtb1-like"/>
</dbReference>
<dbReference type="GO" id="GO:0017177">
    <property type="term" value="C:glucosidase II complex"/>
    <property type="evidence" value="ECO:0007669"/>
    <property type="project" value="TreeGrafter"/>
</dbReference>